<reference evidence="1" key="1">
    <citation type="submission" date="2014-09" db="EMBL/GenBank/DDBJ databases">
        <authorList>
            <person name="Magalhaes I.L.F."/>
            <person name="Oliveira U."/>
            <person name="Santos F.R."/>
            <person name="Vidigal T.H.D.A."/>
            <person name="Brescovit A.D."/>
            <person name="Santos A.J."/>
        </authorList>
    </citation>
    <scope>NUCLEOTIDE SEQUENCE</scope>
    <source>
        <tissue evidence="1">Shoot tissue taken approximately 20 cm above the soil surface</tissue>
    </source>
</reference>
<name>A0A0A9BU50_ARUDO</name>
<protein>
    <submittedName>
        <fullName evidence="1">Uncharacterized protein</fullName>
    </submittedName>
</protein>
<evidence type="ECO:0000313" key="1">
    <source>
        <dbReference type="EMBL" id="JAD64675.1"/>
    </source>
</evidence>
<organism evidence="1">
    <name type="scientific">Arundo donax</name>
    <name type="common">Giant reed</name>
    <name type="synonym">Donax arundinaceus</name>
    <dbReference type="NCBI Taxonomy" id="35708"/>
    <lineage>
        <taxon>Eukaryota</taxon>
        <taxon>Viridiplantae</taxon>
        <taxon>Streptophyta</taxon>
        <taxon>Embryophyta</taxon>
        <taxon>Tracheophyta</taxon>
        <taxon>Spermatophyta</taxon>
        <taxon>Magnoliopsida</taxon>
        <taxon>Liliopsida</taxon>
        <taxon>Poales</taxon>
        <taxon>Poaceae</taxon>
        <taxon>PACMAD clade</taxon>
        <taxon>Arundinoideae</taxon>
        <taxon>Arundineae</taxon>
        <taxon>Arundo</taxon>
    </lineage>
</organism>
<sequence>MFEVEHYDYYLAFNNKRQRPCCLSNHFI</sequence>
<accession>A0A0A9BU50</accession>
<dbReference type="EMBL" id="GBRH01233220">
    <property type="protein sequence ID" value="JAD64675.1"/>
    <property type="molecule type" value="Transcribed_RNA"/>
</dbReference>
<dbReference type="AlphaFoldDB" id="A0A0A9BU50"/>
<reference evidence="1" key="2">
    <citation type="journal article" date="2015" name="Data Brief">
        <title>Shoot transcriptome of the giant reed, Arundo donax.</title>
        <authorList>
            <person name="Barrero R.A."/>
            <person name="Guerrero F.D."/>
            <person name="Moolhuijzen P."/>
            <person name="Goolsby J.A."/>
            <person name="Tidwell J."/>
            <person name="Bellgard S.E."/>
            <person name="Bellgard M.I."/>
        </authorList>
    </citation>
    <scope>NUCLEOTIDE SEQUENCE</scope>
    <source>
        <tissue evidence="1">Shoot tissue taken approximately 20 cm above the soil surface</tissue>
    </source>
</reference>
<proteinExistence type="predicted"/>